<feature type="transmembrane region" description="Helical" evidence="6">
    <location>
        <begin position="244"/>
        <end position="264"/>
    </location>
</feature>
<evidence type="ECO:0000256" key="1">
    <source>
        <dbReference type="ARBA" id="ARBA00004651"/>
    </source>
</evidence>
<evidence type="ECO:0000256" key="5">
    <source>
        <dbReference type="ARBA" id="ARBA00023136"/>
    </source>
</evidence>
<dbReference type="AlphaFoldDB" id="A0A1T4W5Q5"/>
<name>A0A1T4W5Q5_9GAMM</name>
<dbReference type="InterPro" id="IPR037185">
    <property type="entry name" value="EmrE-like"/>
</dbReference>
<feature type="transmembrane region" description="Helical" evidence="6">
    <location>
        <begin position="181"/>
        <end position="203"/>
    </location>
</feature>
<dbReference type="STRING" id="92487.SAMN02745130_01127"/>
<protein>
    <submittedName>
        <fullName evidence="8">Threonine/homoserine efflux transporter RhtA</fullName>
    </submittedName>
</protein>
<keyword evidence="2" id="KW-1003">Cell membrane</keyword>
<evidence type="ECO:0000313" key="9">
    <source>
        <dbReference type="Proteomes" id="UP000190460"/>
    </source>
</evidence>
<feature type="transmembrane region" description="Helical" evidence="6">
    <location>
        <begin position="155"/>
        <end position="174"/>
    </location>
</feature>
<comment type="subcellular location">
    <subcellularLocation>
        <location evidence="1">Cell membrane</location>
        <topology evidence="1">Multi-pass membrane protein</topology>
    </subcellularLocation>
</comment>
<evidence type="ECO:0000313" key="8">
    <source>
        <dbReference type="EMBL" id="SKA72583.1"/>
    </source>
</evidence>
<accession>A0A1T4W5Q5</accession>
<dbReference type="OrthoDB" id="9804865at2"/>
<sequence>MAHFSSAHFILVLISAIWGSGFVAQRLGLESLGPFSFNAGRFVLATLALLPVWWWMHRRTLVPATSKNPKLFWLGSALAGSVMFIGFSFQQVGLQYTTAGNAGFITSMYIVIVPILGLFIGQRTRLLTWAGIGLAVIGLYALSVGPNFQINYGDGLEFIGAFFWAGHVITLGWLSRRITDVVGVSVIQFAIAALWSILAALLFEQASWAAYEAAIGPLLYSGVIASSLCFTLQIMAQRTVDASVAALILSGEAVFALLVGWLFLNEAVTSKQLLGCSLMLTGILISQWPERKLVSVAN</sequence>
<feature type="domain" description="EamA" evidence="7">
    <location>
        <begin position="8"/>
        <end position="143"/>
    </location>
</feature>
<evidence type="ECO:0000259" key="7">
    <source>
        <dbReference type="Pfam" id="PF00892"/>
    </source>
</evidence>
<feature type="transmembrane region" description="Helical" evidence="6">
    <location>
        <begin position="71"/>
        <end position="89"/>
    </location>
</feature>
<dbReference type="InterPro" id="IPR000620">
    <property type="entry name" value="EamA_dom"/>
</dbReference>
<proteinExistence type="predicted"/>
<dbReference type="SUPFAM" id="SSF103481">
    <property type="entry name" value="Multidrug resistance efflux transporter EmrE"/>
    <property type="match status" value="2"/>
</dbReference>
<feature type="transmembrane region" description="Helical" evidence="6">
    <location>
        <begin position="209"/>
        <end position="232"/>
    </location>
</feature>
<evidence type="ECO:0000256" key="3">
    <source>
        <dbReference type="ARBA" id="ARBA00022692"/>
    </source>
</evidence>
<dbReference type="EMBL" id="FUYB01000003">
    <property type="protein sequence ID" value="SKA72583.1"/>
    <property type="molecule type" value="Genomic_DNA"/>
</dbReference>
<reference evidence="9" key="1">
    <citation type="submission" date="2017-02" db="EMBL/GenBank/DDBJ databases">
        <authorList>
            <person name="Varghese N."/>
            <person name="Submissions S."/>
        </authorList>
    </citation>
    <scope>NUCLEOTIDE SEQUENCE [LARGE SCALE GENOMIC DNA]</scope>
    <source>
        <strain evidence="9">ATCC 49788</strain>
    </source>
</reference>
<evidence type="ECO:0000256" key="2">
    <source>
        <dbReference type="ARBA" id="ARBA00022475"/>
    </source>
</evidence>
<feature type="domain" description="EamA" evidence="7">
    <location>
        <begin position="153"/>
        <end position="285"/>
    </location>
</feature>
<evidence type="ECO:0000256" key="4">
    <source>
        <dbReference type="ARBA" id="ARBA00022989"/>
    </source>
</evidence>
<feature type="transmembrane region" description="Helical" evidence="6">
    <location>
        <begin position="126"/>
        <end position="143"/>
    </location>
</feature>
<dbReference type="PANTHER" id="PTHR42920">
    <property type="entry name" value="OS03G0707200 PROTEIN-RELATED"/>
    <property type="match status" value="1"/>
</dbReference>
<dbReference type="InterPro" id="IPR051258">
    <property type="entry name" value="Diverse_Substrate_Transporter"/>
</dbReference>
<keyword evidence="4 6" id="KW-1133">Transmembrane helix</keyword>
<dbReference type="Proteomes" id="UP000190460">
    <property type="component" value="Unassembled WGS sequence"/>
</dbReference>
<keyword evidence="9" id="KW-1185">Reference proteome</keyword>
<keyword evidence="5 6" id="KW-0472">Membrane</keyword>
<evidence type="ECO:0000256" key="6">
    <source>
        <dbReference type="SAM" id="Phobius"/>
    </source>
</evidence>
<dbReference type="GO" id="GO:0005886">
    <property type="term" value="C:plasma membrane"/>
    <property type="evidence" value="ECO:0007669"/>
    <property type="project" value="UniProtKB-SubCell"/>
</dbReference>
<keyword evidence="3 6" id="KW-0812">Transmembrane</keyword>
<dbReference type="Pfam" id="PF00892">
    <property type="entry name" value="EamA"/>
    <property type="match status" value="2"/>
</dbReference>
<organism evidence="8 9">
    <name type="scientific">Thiothrix eikelboomii</name>
    <dbReference type="NCBI Taxonomy" id="92487"/>
    <lineage>
        <taxon>Bacteria</taxon>
        <taxon>Pseudomonadati</taxon>
        <taxon>Pseudomonadota</taxon>
        <taxon>Gammaproteobacteria</taxon>
        <taxon>Thiotrichales</taxon>
        <taxon>Thiotrichaceae</taxon>
        <taxon>Thiothrix</taxon>
    </lineage>
</organism>
<dbReference type="RefSeq" id="WP_078921601.1">
    <property type="nucleotide sequence ID" value="NZ_FUYB01000003.1"/>
</dbReference>
<feature type="transmembrane region" description="Helical" evidence="6">
    <location>
        <begin position="101"/>
        <end position="119"/>
    </location>
</feature>
<dbReference type="Gene3D" id="1.10.3730.20">
    <property type="match status" value="1"/>
</dbReference>
<gene>
    <name evidence="8" type="ORF">SAMN02745130_01127</name>
</gene>
<feature type="transmembrane region" description="Helical" evidence="6">
    <location>
        <begin position="35"/>
        <end position="55"/>
    </location>
</feature>
<dbReference type="PANTHER" id="PTHR42920:SF5">
    <property type="entry name" value="EAMA DOMAIN-CONTAINING PROTEIN"/>
    <property type="match status" value="1"/>
</dbReference>